<evidence type="ECO:0000313" key="1">
    <source>
        <dbReference type="EMBL" id="GAG84433.1"/>
    </source>
</evidence>
<evidence type="ECO:0000313" key="2">
    <source>
        <dbReference type="EMBL" id="GAH02769.1"/>
    </source>
</evidence>
<proteinExistence type="predicted"/>
<accession>X1BK25</accession>
<name>X1BK25_9ZZZZ</name>
<organism evidence="1">
    <name type="scientific">marine sediment metagenome</name>
    <dbReference type="NCBI Taxonomy" id="412755"/>
    <lineage>
        <taxon>unclassified sequences</taxon>
        <taxon>metagenomes</taxon>
        <taxon>ecological metagenomes</taxon>
    </lineage>
</organism>
<sequence length="119" mass="14105">MLEKTIERLQNVIGFENNNHLNSDFINIKQEIENKSNNLTKTQEVPEEIKQKLAKIEMLERKADNDEIHGNLKRSFDRYQFILELTTDINSLEQFNFENEIVGIKEKINKLTERLKSNL</sequence>
<reference evidence="1" key="1">
    <citation type="journal article" date="2014" name="Front. Microbiol.">
        <title>High frequency of phylogenetically diverse reductive dehalogenase-homologous genes in deep subseafloor sedimentary metagenomes.</title>
        <authorList>
            <person name="Kawai M."/>
            <person name="Futagami T."/>
            <person name="Toyoda A."/>
            <person name="Takaki Y."/>
            <person name="Nishi S."/>
            <person name="Hori S."/>
            <person name="Arai W."/>
            <person name="Tsubouchi T."/>
            <person name="Morono Y."/>
            <person name="Uchiyama I."/>
            <person name="Ito T."/>
            <person name="Fujiyama A."/>
            <person name="Inagaki F."/>
            <person name="Takami H."/>
        </authorList>
    </citation>
    <scope>NUCLEOTIDE SEQUENCE</scope>
    <source>
        <strain evidence="1">Expedition CK06-06</strain>
    </source>
</reference>
<dbReference type="AlphaFoldDB" id="X1BK25"/>
<protein>
    <submittedName>
        <fullName evidence="1">Uncharacterized protein</fullName>
    </submittedName>
</protein>
<dbReference type="EMBL" id="BART01011388">
    <property type="protein sequence ID" value="GAG84433.1"/>
    <property type="molecule type" value="Genomic_DNA"/>
</dbReference>
<comment type="caution">
    <text evidence="1">The sequence shown here is derived from an EMBL/GenBank/DDBJ whole genome shotgun (WGS) entry which is preliminary data.</text>
</comment>
<gene>
    <name evidence="1" type="ORF">S01H4_24286</name>
    <name evidence="2" type="ORF">S01H4_43924</name>
</gene>
<dbReference type="EMBL" id="BART01024286">
    <property type="protein sequence ID" value="GAH02769.1"/>
    <property type="molecule type" value="Genomic_DNA"/>
</dbReference>